<gene>
    <name evidence="3" type="ORF">FHP88_05635</name>
</gene>
<protein>
    <submittedName>
        <fullName evidence="3">CDP-6-deoxy-delta-3,4-glucoseen reductase</fullName>
    </submittedName>
</protein>
<dbReference type="PROSITE" id="PS51384">
    <property type="entry name" value="FAD_FR"/>
    <property type="match status" value="1"/>
</dbReference>
<dbReference type="Proteomes" id="UP000316649">
    <property type="component" value="Unassembled WGS sequence"/>
</dbReference>
<sequence>MSFNVTVEPSGHTFTTEMGESILEAADRQGISLPYGCRNGACGSCASILVSGTVIYPDGDEDLVSDKPDDYCLTCQAIPSSDVTIRAHEIEDEADEEVRNFVCSVEQMDKLSHDVMRVYLRLPENERLKYLAGQYLDFILEDGRRRAFSIANAPHDDELIELHIRHVPGGEFTDYVFDEMQVGNEQKIAAPMGGFYLREESKRPMVFMAGGTGFAPLKAVIEHCFYTGDRRPIHLYWGVRSKQDLYLGALAEAWSRAHAHLTFTPVLSEPDDDWEGERGFVHEAVLRDHPDMSPFDLYMSGPPVMIFSARDAFVEAGLDANRMYSDVFEWAQDNPNK</sequence>
<dbReference type="Gene3D" id="3.10.20.30">
    <property type="match status" value="1"/>
</dbReference>
<dbReference type="OrthoDB" id="9806195at2"/>
<dbReference type="PROSITE" id="PS00197">
    <property type="entry name" value="2FE2S_FER_1"/>
    <property type="match status" value="1"/>
</dbReference>
<keyword evidence="4" id="KW-1185">Reference proteome</keyword>
<organism evidence="3 4">
    <name type="scientific">Sedimenticola selenatireducens</name>
    <dbReference type="NCBI Taxonomy" id="191960"/>
    <lineage>
        <taxon>Bacteria</taxon>
        <taxon>Pseudomonadati</taxon>
        <taxon>Pseudomonadota</taxon>
        <taxon>Gammaproteobacteria</taxon>
        <taxon>Chromatiales</taxon>
        <taxon>Sedimenticolaceae</taxon>
        <taxon>Sedimenticola</taxon>
    </lineage>
</organism>
<dbReference type="Gene3D" id="2.40.30.10">
    <property type="entry name" value="Translation factors"/>
    <property type="match status" value="1"/>
</dbReference>
<evidence type="ECO:0000313" key="4">
    <source>
        <dbReference type="Proteomes" id="UP000316649"/>
    </source>
</evidence>
<name>A0A558DTN5_9GAMM</name>
<dbReference type="GO" id="GO:0016491">
    <property type="term" value="F:oxidoreductase activity"/>
    <property type="evidence" value="ECO:0007669"/>
    <property type="project" value="InterPro"/>
</dbReference>
<dbReference type="Pfam" id="PF00175">
    <property type="entry name" value="NAD_binding_1"/>
    <property type="match status" value="1"/>
</dbReference>
<dbReference type="Gene3D" id="3.40.50.80">
    <property type="entry name" value="Nucleotide-binding domain of ferredoxin-NADP reductase (FNR) module"/>
    <property type="match status" value="1"/>
</dbReference>
<dbReference type="CDD" id="cd00207">
    <property type="entry name" value="fer2"/>
    <property type="match status" value="1"/>
</dbReference>
<evidence type="ECO:0000259" key="1">
    <source>
        <dbReference type="PROSITE" id="PS51085"/>
    </source>
</evidence>
<dbReference type="InterPro" id="IPR001041">
    <property type="entry name" value="2Fe-2S_ferredoxin-type"/>
</dbReference>
<dbReference type="InterPro" id="IPR001433">
    <property type="entry name" value="OxRdtase_FAD/NAD-bd"/>
</dbReference>
<dbReference type="PRINTS" id="PR00410">
    <property type="entry name" value="PHEHYDRXLASE"/>
</dbReference>
<dbReference type="SUPFAM" id="SSF63380">
    <property type="entry name" value="Riboflavin synthase domain-like"/>
    <property type="match status" value="1"/>
</dbReference>
<reference evidence="3 4" key="1">
    <citation type="submission" date="2019-07" db="EMBL/GenBank/DDBJ databases">
        <title>The pathways for chlorine oxyanion respiration interact through the shared metabolite chlorate.</title>
        <authorList>
            <person name="Barnum T.P."/>
            <person name="Cheng Y."/>
            <person name="Hill K.A."/>
            <person name="Lucas L.N."/>
            <person name="Carlson H.K."/>
            <person name="Coates J.D."/>
        </authorList>
    </citation>
    <scope>NUCLEOTIDE SEQUENCE [LARGE SCALE GENOMIC DNA]</scope>
    <source>
        <strain evidence="3 4">BK-1</strain>
    </source>
</reference>
<dbReference type="PANTHER" id="PTHR47354:SF5">
    <property type="entry name" value="PROTEIN RFBI"/>
    <property type="match status" value="1"/>
</dbReference>
<dbReference type="Pfam" id="PF00111">
    <property type="entry name" value="Fer2"/>
    <property type="match status" value="1"/>
</dbReference>
<dbReference type="InterPro" id="IPR050415">
    <property type="entry name" value="MRET"/>
</dbReference>
<dbReference type="InterPro" id="IPR017938">
    <property type="entry name" value="Riboflavin_synthase-like_b-brl"/>
</dbReference>
<dbReference type="SUPFAM" id="SSF52343">
    <property type="entry name" value="Ferredoxin reductase-like, C-terminal NADP-linked domain"/>
    <property type="match status" value="1"/>
</dbReference>
<evidence type="ECO:0000259" key="2">
    <source>
        <dbReference type="PROSITE" id="PS51384"/>
    </source>
</evidence>
<comment type="caution">
    <text evidence="3">The sequence shown here is derived from an EMBL/GenBank/DDBJ whole genome shotgun (WGS) entry which is preliminary data.</text>
</comment>
<dbReference type="InterPro" id="IPR006058">
    <property type="entry name" value="2Fe2S_fd_BS"/>
</dbReference>
<accession>A0A558DTN5</accession>
<dbReference type="PANTHER" id="PTHR47354">
    <property type="entry name" value="NADH OXIDOREDUCTASE HCR"/>
    <property type="match status" value="1"/>
</dbReference>
<evidence type="ECO:0000313" key="3">
    <source>
        <dbReference type="EMBL" id="TVO76906.1"/>
    </source>
</evidence>
<dbReference type="Pfam" id="PF00970">
    <property type="entry name" value="FAD_binding_6"/>
    <property type="match status" value="1"/>
</dbReference>
<feature type="domain" description="FAD-binding FR-type" evidence="2">
    <location>
        <begin position="98"/>
        <end position="198"/>
    </location>
</feature>
<dbReference type="InterPro" id="IPR036010">
    <property type="entry name" value="2Fe-2S_ferredoxin-like_sf"/>
</dbReference>
<proteinExistence type="predicted"/>
<dbReference type="SUPFAM" id="SSF54292">
    <property type="entry name" value="2Fe-2S ferredoxin-like"/>
    <property type="match status" value="1"/>
</dbReference>
<dbReference type="CDD" id="cd06189">
    <property type="entry name" value="flavin_oxioreductase"/>
    <property type="match status" value="1"/>
</dbReference>
<dbReference type="InterPro" id="IPR012675">
    <property type="entry name" value="Beta-grasp_dom_sf"/>
</dbReference>
<dbReference type="InterPro" id="IPR017927">
    <property type="entry name" value="FAD-bd_FR_type"/>
</dbReference>
<dbReference type="PROSITE" id="PS51085">
    <property type="entry name" value="2FE2S_FER_2"/>
    <property type="match status" value="1"/>
</dbReference>
<feature type="domain" description="2Fe-2S ferredoxin-type" evidence="1">
    <location>
        <begin position="3"/>
        <end position="91"/>
    </location>
</feature>
<dbReference type="EMBL" id="VMNH01000005">
    <property type="protein sequence ID" value="TVO76906.1"/>
    <property type="molecule type" value="Genomic_DNA"/>
</dbReference>
<dbReference type="InterPro" id="IPR039261">
    <property type="entry name" value="FNR_nucleotide-bd"/>
</dbReference>
<dbReference type="GO" id="GO:0051537">
    <property type="term" value="F:2 iron, 2 sulfur cluster binding"/>
    <property type="evidence" value="ECO:0007669"/>
    <property type="project" value="InterPro"/>
</dbReference>
<dbReference type="InterPro" id="IPR008333">
    <property type="entry name" value="Cbr1-like_FAD-bd_dom"/>
</dbReference>
<dbReference type="AlphaFoldDB" id="A0A558DTN5"/>
<dbReference type="RefSeq" id="WP_144358035.1">
    <property type="nucleotide sequence ID" value="NZ_VMNH01000005.1"/>
</dbReference>